<gene>
    <name evidence="1" type="ORF">GCM10011613_24840</name>
</gene>
<evidence type="ECO:0000313" key="1">
    <source>
        <dbReference type="EMBL" id="GGY79081.1"/>
    </source>
</evidence>
<reference evidence="2" key="1">
    <citation type="journal article" date="2019" name="Int. J. Syst. Evol. Microbiol.">
        <title>The Global Catalogue of Microorganisms (GCM) 10K type strain sequencing project: providing services to taxonomists for standard genome sequencing and annotation.</title>
        <authorList>
            <consortium name="The Broad Institute Genomics Platform"/>
            <consortium name="The Broad Institute Genome Sequencing Center for Infectious Disease"/>
            <person name="Wu L."/>
            <person name="Ma J."/>
        </authorList>
    </citation>
    <scope>NUCLEOTIDE SEQUENCE [LARGE SCALE GENOMIC DNA]</scope>
    <source>
        <strain evidence="2">KCTC 32239</strain>
    </source>
</reference>
<organism evidence="1 2">
    <name type="scientific">Cellvibrio zantedeschiae</name>
    <dbReference type="NCBI Taxonomy" id="1237077"/>
    <lineage>
        <taxon>Bacteria</taxon>
        <taxon>Pseudomonadati</taxon>
        <taxon>Pseudomonadota</taxon>
        <taxon>Gammaproteobacteria</taxon>
        <taxon>Cellvibrionales</taxon>
        <taxon>Cellvibrionaceae</taxon>
        <taxon>Cellvibrio</taxon>
    </lineage>
</organism>
<proteinExistence type="predicted"/>
<comment type="caution">
    <text evidence="1">The sequence shown here is derived from an EMBL/GenBank/DDBJ whole genome shotgun (WGS) entry which is preliminary data.</text>
</comment>
<accession>A0ABQ3B584</accession>
<dbReference type="EMBL" id="BMYZ01000002">
    <property type="protein sequence ID" value="GGY79081.1"/>
    <property type="molecule type" value="Genomic_DNA"/>
</dbReference>
<sequence>MSQSFETSLHKSLEHIGKKEWATALLNIEKRFTHVPVSETSFRDELLSALWSLHEAKKIDSELPLLQVFAIRFSKFDAWTFRFIESTDQGKKYLNPLVDSDESFGGSIEVLQSCSAFPAEDIIKRWVRDHLS</sequence>
<dbReference type="Proteomes" id="UP000619761">
    <property type="component" value="Unassembled WGS sequence"/>
</dbReference>
<keyword evidence="2" id="KW-1185">Reference proteome</keyword>
<protein>
    <submittedName>
        <fullName evidence="1">Uncharacterized protein</fullName>
    </submittedName>
</protein>
<dbReference type="RefSeq" id="WP_189419074.1">
    <property type="nucleotide sequence ID" value="NZ_BMYZ01000002.1"/>
</dbReference>
<name>A0ABQ3B584_9GAMM</name>
<evidence type="ECO:0000313" key="2">
    <source>
        <dbReference type="Proteomes" id="UP000619761"/>
    </source>
</evidence>